<keyword evidence="3" id="KW-1185">Reference proteome</keyword>
<accession>A0A391NZS0</accession>
<comment type="caution">
    <text evidence="2">The sequence shown here is derived from an EMBL/GenBank/DDBJ whole genome shotgun (WGS) entry which is preliminary data.</text>
</comment>
<name>A0A391NZS0_9EUKA</name>
<reference evidence="2 3" key="1">
    <citation type="journal article" date="2018" name="PLoS ONE">
        <title>The draft genome of Kipferlia bialata reveals reductive genome evolution in fornicate parasites.</title>
        <authorList>
            <person name="Tanifuji G."/>
            <person name="Takabayashi S."/>
            <person name="Kume K."/>
            <person name="Takagi M."/>
            <person name="Nakayama T."/>
            <person name="Kamikawa R."/>
            <person name="Inagaki Y."/>
            <person name="Hashimoto T."/>
        </authorList>
    </citation>
    <scope>NUCLEOTIDE SEQUENCE [LARGE SCALE GENOMIC DNA]</scope>
    <source>
        <strain evidence="2">NY0173</strain>
    </source>
</reference>
<dbReference type="Proteomes" id="UP000265618">
    <property type="component" value="Unassembled WGS sequence"/>
</dbReference>
<keyword evidence="1" id="KW-0812">Transmembrane</keyword>
<dbReference type="AlphaFoldDB" id="A0A391NZS0"/>
<evidence type="ECO:0000256" key="1">
    <source>
        <dbReference type="SAM" id="Phobius"/>
    </source>
</evidence>
<feature type="transmembrane region" description="Helical" evidence="1">
    <location>
        <begin position="57"/>
        <end position="79"/>
    </location>
</feature>
<keyword evidence="1" id="KW-1133">Transmembrane helix</keyword>
<proteinExistence type="predicted"/>
<sequence length="125" mass="13528">ASQDEGRVSDFCRPYISAAGTGDLVSVDALPVSQCEPGVPCAFSEEQHYTACHRSGLFVVLGVVVIVSPPSTVGVLFLLTHFHKRRLAKIERRRAASGGMYHIVTAAEWRRDMLAERQSSLGATA</sequence>
<keyword evidence="1" id="KW-0472">Membrane</keyword>
<feature type="non-terminal residue" evidence="2">
    <location>
        <position position="1"/>
    </location>
</feature>
<dbReference type="EMBL" id="BDIP01005161">
    <property type="protein sequence ID" value="GCA63819.1"/>
    <property type="molecule type" value="Genomic_DNA"/>
</dbReference>
<evidence type="ECO:0000313" key="3">
    <source>
        <dbReference type="Proteomes" id="UP000265618"/>
    </source>
</evidence>
<organism evidence="2 3">
    <name type="scientific">Kipferlia bialata</name>
    <dbReference type="NCBI Taxonomy" id="797122"/>
    <lineage>
        <taxon>Eukaryota</taxon>
        <taxon>Metamonada</taxon>
        <taxon>Carpediemonas-like organisms</taxon>
        <taxon>Kipferlia</taxon>
    </lineage>
</organism>
<evidence type="ECO:0000313" key="2">
    <source>
        <dbReference type="EMBL" id="GCA63819.1"/>
    </source>
</evidence>
<protein>
    <submittedName>
        <fullName evidence="2">Uncharacterized protein</fullName>
    </submittedName>
</protein>
<gene>
    <name evidence="2" type="ORF">KIPB_012044</name>
</gene>